<reference evidence="2 4" key="2">
    <citation type="submission" date="2018-11" db="EMBL/GenBank/DDBJ databases">
        <authorList>
            <consortium name="Pathogen Informatics"/>
        </authorList>
    </citation>
    <scope>NUCLEOTIDE SEQUENCE [LARGE SCALE GENOMIC DNA]</scope>
</reference>
<evidence type="ECO:0000313" key="2">
    <source>
        <dbReference type="EMBL" id="VDN51674.1"/>
    </source>
</evidence>
<dbReference type="Proteomes" id="UP000038040">
    <property type="component" value="Unplaced"/>
</dbReference>
<dbReference type="Pfam" id="PF22897">
    <property type="entry name" value="TIL_2"/>
    <property type="match status" value="2"/>
</dbReference>
<evidence type="ECO:0000313" key="3">
    <source>
        <dbReference type="Proteomes" id="UP000038040"/>
    </source>
</evidence>
<keyword evidence="4" id="KW-1185">Reference proteome</keyword>
<reference evidence="5" key="1">
    <citation type="submission" date="2017-02" db="UniProtKB">
        <authorList>
            <consortium name="WormBaseParasite"/>
        </authorList>
    </citation>
    <scope>IDENTIFICATION</scope>
</reference>
<dbReference type="InterPro" id="IPR054450">
    <property type="entry name" value="TIL-like_dom"/>
</dbReference>
<feature type="domain" description="TIL-like" evidence="1">
    <location>
        <begin position="207"/>
        <end position="260"/>
    </location>
</feature>
<dbReference type="AlphaFoldDB" id="A0A0N4UHX5"/>
<proteinExistence type="predicted"/>
<accession>A0A0N4UHX5</accession>
<dbReference type="EMBL" id="UYYG01000027">
    <property type="protein sequence ID" value="VDN51674.1"/>
    <property type="molecule type" value="Genomic_DNA"/>
</dbReference>
<dbReference type="WBParaSite" id="DME_0000717601-mRNA-1">
    <property type="protein sequence ID" value="DME_0000717601-mRNA-1"/>
    <property type="gene ID" value="DME_0000717601"/>
</dbReference>
<gene>
    <name evidence="2" type="ORF">DME_LOCUS1647</name>
</gene>
<organism evidence="3 5">
    <name type="scientific">Dracunculus medinensis</name>
    <name type="common">Guinea worm</name>
    <dbReference type="NCBI Taxonomy" id="318479"/>
    <lineage>
        <taxon>Eukaryota</taxon>
        <taxon>Metazoa</taxon>
        <taxon>Ecdysozoa</taxon>
        <taxon>Nematoda</taxon>
        <taxon>Chromadorea</taxon>
        <taxon>Rhabditida</taxon>
        <taxon>Spirurina</taxon>
        <taxon>Dracunculoidea</taxon>
        <taxon>Dracunculidae</taxon>
        <taxon>Dracunculus</taxon>
    </lineage>
</organism>
<dbReference type="Proteomes" id="UP000274756">
    <property type="component" value="Unassembled WGS sequence"/>
</dbReference>
<evidence type="ECO:0000313" key="5">
    <source>
        <dbReference type="WBParaSite" id="DME_0000717601-mRNA-1"/>
    </source>
</evidence>
<evidence type="ECO:0000313" key="4">
    <source>
        <dbReference type="Proteomes" id="UP000274756"/>
    </source>
</evidence>
<name>A0A0N4UHX5_DRAME</name>
<sequence>MLIDQSAEREANVRNLKYGRYFQKGISSVWAADASMLTGHECGPNMVFTTVDYSHQVLKGSNSSEPNVIQVCIQQCQCANPDFTEKNGICVKNTIATVSLTKTPISYQKSYKKQEHGEIVDFLCRLPGHKCGPDMKYVTVQFDRNEPRFSFLKVLPKRVCIIRCEHINPKSMKESEDTTTVSAKKVLSSIQSVIGKTIHDAKCRLTGRECGPNMVFATVDHFHQVLKGSSSSEPNVIQICIQRCQCANSDFTEKDGSCLKNITNTTVSPTKAPISYQKSYKKQEHGGEIVDFKCRLPGHKCGANMKYITVQFDRKELRHFLQPVRGKTCIVRCVFIKAQIV</sequence>
<protein>
    <submittedName>
        <fullName evidence="5">ZP domain-containing protein</fullName>
    </submittedName>
</protein>
<evidence type="ECO:0000259" key="1">
    <source>
        <dbReference type="Pfam" id="PF22897"/>
    </source>
</evidence>
<feature type="domain" description="TIL-like" evidence="1">
    <location>
        <begin position="39"/>
        <end position="93"/>
    </location>
</feature>